<dbReference type="SUPFAM" id="SSF52047">
    <property type="entry name" value="RNI-like"/>
    <property type="match status" value="1"/>
</dbReference>
<dbReference type="GO" id="GO:0005829">
    <property type="term" value="C:cytosol"/>
    <property type="evidence" value="ECO:0007669"/>
    <property type="project" value="TreeGrafter"/>
</dbReference>
<keyword evidence="1" id="KW-0677">Repeat</keyword>
<sequence>MAADVLDLAGTPLTDAAFRGLVHRGVRELRIDRTGLTDVAMRIISKSDMRLEIMSATHLPITDLGASAVVRSMPLRELDLSYCARLGGEVFSKVRGLRAVALGGLPRVDDDVFADLLANNDLQKLELRDAAVTDRSARALTSTKLAWGRKRRELRLTELTIERCAKITDVFVERLAKCPLVRVTLRDVEVRGLGWLKRVEFLDASRTAVSDLRGLPKTLRALDVSECKITQFIECRDLRSFKANKTTLRDPIALASNPLRELSLSRCPLSDKCAVLLVRRLRRLRRLDLSFSISSRVLREIATLTCLEFLDVSGIVDEAAVQLPRVRELRATDCNLNSAELPCEIVDVSRSRVGTATALKLVEKNLEKITLTGCPIDFEKVRERVTEHPFLSMIEPTVVGRSAENQMALDEWREKMRHRAAIVIGGFFATFFKSPAEEEPEPDDEPAVEGGEDVPPEIPKVQRTLPDVGRPEVRSCEPLEQPTLAPVIPKSFLLLKIFRKWQAYKRELPWAAADALFKRRRRPLFALWKRHAKLAVRRRRRLVAVFLQCVSAESYCGELRVKAELAERHFRRKKLRQHWPLAIVGPNRYVLALAAIRRRRSAALVPRVFEAFCIYRLHRIHQRRRSHIPTGPRFAVRRIHRVAVMRIRERRASEIADEFWSERRLTLAPLSRWRLVRKHLRPAMALAEDHYETSLQLRFERSWPAWLAVKDLARHRFAMRSLWRFRSGLLSARAERVVIAVLLSVATEVAGTIGLTASIVTQREAILASVAAARARVTLSLGERRDFSLEQWERSADECILTQRAALRLQTAYRRARDARLVEEYRAWRDFAVLVLQKNVRRWFAQRQLFKLRRHRVLRETVTAENERLAMESEEEETREFLYLEIMWRRVENLVRRKLAWKRTATLRAEITKHKQRAFLTKRGADIEEMQRREQQRALDEIRETEAALAIQRRFRGAVGRRRFRNKLHVQLDALAAIRCQTAYRAAMGRRKAAAMRRTIAAQQYFRANRRVQGAVLRLLGKKQRKTQRELLRVLVPLGLDPLSFTLSLKAQLRDLRADMLRKPVPPVDCGDPVQHRSGKTAFLVAIDKSIPENPVAELTFDDDGGRSSVPVDALVKFERAAKRKIRIFSAADRAALKIQLLARRRQAMRRVARHRYAFWRDSHAKRRVLLAVLTSFDALQHDAVRVLRRLHGLRLEHFDLPIVPSAFAKVQRDKRLERQIKAELKLRAHLRAKRVRHLRKGARPNNAVKKALFGTQTMTTVRDSEADERDWARFLNAAPPARQMRTRWAPPFLHAHFLFGADAVLALAVRKKLATAATSVRAKPIDISTQFGRSPHLRVREVAFYHGTWPEGEGFLEFLDGYGCEEEKTLRVRIIRAQDLRASDLSTSDPYVRIKCNGRTFRSRTKLRTLNPVYDEVFEVDVSDPKERLVLELWDWDKFSADDYLGSAQIQLGAMDLTAPRRFWIYLGYYPSRGQQTHDRGALEIELQWMEKMSAEDLDLRRMRRRAALRLETWARGRLAVIQRRALERSHRTALNFIFESASTIQTTWRALMSRRFVKKVRVQRRAALRLQALCRRKLAFLDLQELRKRFHAALTIQRIRGARLLAARLRLVRWIEETYAALVIQAFSRSRVRRPRARKGPLDWLAWYGRDFLYGSKRLRRICHRAMRVLLNTGGRVRTVYGHAIVISVNRFITVILLQTTLERTTRAERAERLATAPRHTAVLRPASLLTKVTILEKVVMLQCLFRFTKACRHVFCLFEEHRAARRVQRIARRRLGQKGRAAIKIQTRVRVDLGRKALRELRKEVAAAVKLQLKHRQRLALRRLEDKRLAGCTACLCSSEYFPASLTLESKGFWSSSRPNKQWIVYDMQDPTCIGVCDLICPDNTTAPRFVTIDVSDSATGSFETLLSAELCAPRSLSELRVLEKNAVGHRLQLPLTLRRFWRLSFLRNWGSTECVALSRVRWLVAKEFSPNILRHPDSLFVEGPQVGGWVQFELSIDAFAWPPPEFEWFRDGHPVGKGATLNVKSRVLRSAETKKFRCPHCRKVNRDVPKNVYRTLCMNCQTVFNWPEVTYKEPIDDGEISRLKRQLEREKEDYASLELQLRLQNKPIPDRDLSLEKMIQQKEEEKKRRIFEALKEPRLLEYDCEGVYTCHVSNMRRTIRRTVISEPAAILVGDPPPLKTKVVSDFRPKPHRRRKHFERYVSVHGFFRRGVVSGEVILRYASGDTYCGPIVPEKLLDHMGVSRPGADHWGLWIMPDGTRYEGATVDNHFDTRRIVGDFRVTTTTEVYDGQIVDGKRHGFGECRYPDGSLYSGEWHQGLRQGFGRLEGSSVYEGDWDRDAIHGQGTWHWRDGSSYCGEAVHGIRQGVGVYVSEKHDVFIGEFADNQMHGKGVLSYHDGSRFEGELSMNSRITGVFTDIHGVRYFGTYRDGVRHGEFLVRRPVGDADEIQQGLWENGEFIEWTTLPLNPIATEQFCSVFENEEEYDGVYALMVATRVDSARIAVGKLSPQHAEIFTRCPPIAVVAARGATGPSEGGAYRKKDSPGRWESCGEGYRCERHARKSNVTATLSARKNE</sequence>
<dbReference type="SUPFAM" id="SSF49562">
    <property type="entry name" value="C2 domain (Calcium/lipid-binding domain, CaLB)"/>
    <property type="match status" value="1"/>
</dbReference>
<evidence type="ECO:0008006" key="7">
    <source>
        <dbReference type="Google" id="ProtNLM"/>
    </source>
</evidence>
<dbReference type="EMBL" id="JAQMWT010000361">
    <property type="protein sequence ID" value="KAJ8603083.1"/>
    <property type="molecule type" value="Genomic_DNA"/>
</dbReference>
<proteinExistence type="predicted"/>
<evidence type="ECO:0000256" key="2">
    <source>
        <dbReference type="SAM" id="MobiDB-lite"/>
    </source>
</evidence>
<keyword evidence="6" id="KW-1185">Reference proteome</keyword>
<feature type="domain" description="C2" evidence="3">
    <location>
        <begin position="1351"/>
        <end position="1466"/>
    </location>
</feature>
<organism evidence="5 6">
    <name type="scientific">Chrysophaeum taylorii</name>
    <dbReference type="NCBI Taxonomy" id="2483200"/>
    <lineage>
        <taxon>Eukaryota</taxon>
        <taxon>Sar</taxon>
        <taxon>Stramenopiles</taxon>
        <taxon>Ochrophyta</taxon>
        <taxon>Pelagophyceae</taxon>
        <taxon>Pelagomonadales</taxon>
        <taxon>Pelagomonadaceae</taxon>
        <taxon>Chrysophaeum</taxon>
    </lineage>
</organism>
<dbReference type="PANTHER" id="PTHR43215">
    <property type="entry name" value="RADIAL SPOKE HEAD 1 HOMOLOG"/>
    <property type="match status" value="1"/>
</dbReference>
<dbReference type="InterPro" id="IPR035892">
    <property type="entry name" value="C2_domain_sf"/>
</dbReference>
<dbReference type="SMART" id="SM00698">
    <property type="entry name" value="MORN"/>
    <property type="match status" value="5"/>
</dbReference>
<evidence type="ECO:0000259" key="4">
    <source>
        <dbReference type="PROSITE" id="PS50835"/>
    </source>
</evidence>
<dbReference type="Proteomes" id="UP001230188">
    <property type="component" value="Unassembled WGS sequence"/>
</dbReference>
<dbReference type="Gene3D" id="2.60.40.150">
    <property type="entry name" value="C2 domain"/>
    <property type="match status" value="1"/>
</dbReference>
<evidence type="ECO:0000313" key="6">
    <source>
        <dbReference type="Proteomes" id="UP001230188"/>
    </source>
</evidence>
<dbReference type="Pfam" id="PF02493">
    <property type="entry name" value="MORN"/>
    <property type="match status" value="6"/>
</dbReference>
<dbReference type="SMART" id="SM00239">
    <property type="entry name" value="C2"/>
    <property type="match status" value="1"/>
</dbReference>
<feature type="compositionally biased region" description="Acidic residues" evidence="2">
    <location>
        <begin position="437"/>
        <end position="455"/>
    </location>
</feature>
<feature type="domain" description="Ig-like" evidence="4">
    <location>
        <begin position="1974"/>
        <end position="2042"/>
    </location>
</feature>
<dbReference type="Gene3D" id="2.20.110.10">
    <property type="entry name" value="Histone H3 K4-specific methyltransferase SET7/9 N-terminal domain"/>
    <property type="match status" value="2"/>
</dbReference>
<dbReference type="SUPFAM" id="SSF82185">
    <property type="entry name" value="Histone H3 K4-specific methyltransferase SET7/9 N-terminal domain"/>
    <property type="match status" value="2"/>
</dbReference>
<gene>
    <name evidence="5" type="ORF">CTAYLR_006686</name>
</gene>
<dbReference type="PROSITE" id="PS50004">
    <property type="entry name" value="C2"/>
    <property type="match status" value="1"/>
</dbReference>
<feature type="region of interest" description="Disordered" evidence="2">
    <location>
        <begin position="436"/>
        <end position="465"/>
    </location>
</feature>
<dbReference type="SMART" id="SM00015">
    <property type="entry name" value="IQ"/>
    <property type="match status" value="8"/>
</dbReference>
<dbReference type="CDD" id="cd00030">
    <property type="entry name" value="C2"/>
    <property type="match status" value="1"/>
</dbReference>
<accession>A0AAD7UFM5</accession>
<dbReference type="InterPro" id="IPR007110">
    <property type="entry name" value="Ig-like_dom"/>
</dbReference>
<dbReference type="InterPro" id="IPR000008">
    <property type="entry name" value="C2_dom"/>
</dbReference>
<reference evidence="5" key="1">
    <citation type="submission" date="2023-01" db="EMBL/GenBank/DDBJ databases">
        <title>Metagenome sequencing of chrysophaentin producing Chrysophaeum taylorii.</title>
        <authorList>
            <person name="Davison J."/>
            <person name="Bewley C."/>
        </authorList>
    </citation>
    <scope>NUCLEOTIDE SEQUENCE</scope>
    <source>
        <strain evidence="5">NIES-1699</strain>
    </source>
</reference>
<dbReference type="Pfam" id="PF00168">
    <property type="entry name" value="C2"/>
    <property type="match status" value="1"/>
</dbReference>
<dbReference type="PROSITE" id="PS50096">
    <property type="entry name" value="IQ"/>
    <property type="match status" value="4"/>
</dbReference>
<dbReference type="InterPro" id="IPR032675">
    <property type="entry name" value="LRR_dom_sf"/>
</dbReference>
<evidence type="ECO:0000313" key="5">
    <source>
        <dbReference type="EMBL" id="KAJ8603083.1"/>
    </source>
</evidence>
<comment type="caution">
    <text evidence="5">The sequence shown here is derived from an EMBL/GenBank/DDBJ whole genome shotgun (WGS) entry which is preliminary data.</text>
</comment>
<dbReference type="PANTHER" id="PTHR43215:SF14">
    <property type="entry name" value="RADIAL SPOKE HEAD 1 HOMOLOG"/>
    <property type="match status" value="1"/>
</dbReference>
<protein>
    <recommendedName>
        <fullName evidence="7">C2 domain-containing protein</fullName>
    </recommendedName>
</protein>
<dbReference type="InterPro" id="IPR003409">
    <property type="entry name" value="MORN"/>
</dbReference>
<feature type="region of interest" description="Disordered" evidence="2">
    <location>
        <begin position="2531"/>
        <end position="2550"/>
    </location>
</feature>
<name>A0AAD7UFM5_9STRA</name>
<dbReference type="InterPro" id="IPR000048">
    <property type="entry name" value="IQ_motif_EF-hand-BS"/>
</dbReference>
<dbReference type="Gene3D" id="3.80.10.10">
    <property type="entry name" value="Ribonuclease Inhibitor"/>
    <property type="match status" value="2"/>
</dbReference>
<dbReference type="PROSITE" id="PS50835">
    <property type="entry name" value="IG_LIKE"/>
    <property type="match status" value="1"/>
</dbReference>
<evidence type="ECO:0000259" key="3">
    <source>
        <dbReference type="PROSITE" id="PS50004"/>
    </source>
</evidence>
<evidence type="ECO:0000256" key="1">
    <source>
        <dbReference type="ARBA" id="ARBA00022737"/>
    </source>
</evidence>